<dbReference type="GO" id="GO:0003723">
    <property type="term" value="F:RNA binding"/>
    <property type="evidence" value="ECO:0007669"/>
    <property type="project" value="InterPro"/>
</dbReference>
<dbReference type="GO" id="GO:0003735">
    <property type="term" value="F:structural constituent of ribosome"/>
    <property type="evidence" value="ECO:0007669"/>
    <property type="project" value="InterPro"/>
</dbReference>
<dbReference type="GO" id="GO:0005840">
    <property type="term" value="C:ribosome"/>
    <property type="evidence" value="ECO:0007669"/>
    <property type="project" value="InterPro"/>
</dbReference>
<evidence type="ECO:0000313" key="3">
    <source>
        <dbReference type="Proteomes" id="UP001488838"/>
    </source>
</evidence>
<keyword evidence="3" id="KW-1185">Reference proteome</keyword>
<name>A0AAW0H427_MYOGA</name>
<feature type="domain" description="Small ribosomal subunit protein uS5m N-terminal" evidence="1">
    <location>
        <begin position="179"/>
        <end position="237"/>
    </location>
</feature>
<evidence type="ECO:0000259" key="1">
    <source>
        <dbReference type="Pfam" id="PF21251"/>
    </source>
</evidence>
<organism evidence="2 3">
    <name type="scientific">Myodes glareolus</name>
    <name type="common">Bank vole</name>
    <name type="synonym">Clethrionomys glareolus</name>
    <dbReference type="NCBI Taxonomy" id="447135"/>
    <lineage>
        <taxon>Eukaryota</taxon>
        <taxon>Metazoa</taxon>
        <taxon>Chordata</taxon>
        <taxon>Craniata</taxon>
        <taxon>Vertebrata</taxon>
        <taxon>Euteleostomi</taxon>
        <taxon>Mammalia</taxon>
        <taxon>Eutheria</taxon>
        <taxon>Euarchontoglires</taxon>
        <taxon>Glires</taxon>
        <taxon>Rodentia</taxon>
        <taxon>Myomorpha</taxon>
        <taxon>Muroidea</taxon>
        <taxon>Cricetidae</taxon>
        <taxon>Arvicolinae</taxon>
        <taxon>Myodes</taxon>
    </lineage>
</organism>
<protein>
    <recommendedName>
        <fullName evidence="1">Small ribosomal subunit protein uS5m N-terminal domain-containing protein</fullName>
    </recommendedName>
</protein>
<proteinExistence type="predicted"/>
<dbReference type="Proteomes" id="UP001488838">
    <property type="component" value="Unassembled WGS sequence"/>
</dbReference>
<comment type="caution">
    <text evidence="2">The sequence shown here is derived from an EMBL/GenBank/DDBJ whole genome shotgun (WGS) entry which is preliminary data.</text>
</comment>
<feature type="non-terminal residue" evidence="2">
    <location>
        <position position="1"/>
    </location>
</feature>
<evidence type="ECO:0000313" key="2">
    <source>
        <dbReference type="EMBL" id="KAK7797272.1"/>
    </source>
</evidence>
<reference evidence="2 3" key="1">
    <citation type="journal article" date="2023" name="bioRxiv">
        <title>Conserved and derived expression patterns and positive selection on dental genes reveal complex evolutionary context of ever-growing rodent molars.</title>
        <authorList>
            <person name="Calamari Z.T."/>
            <person name="Song A."/>
            <person name="Cohen E."/>
            <person name="Akter M."/>
            <person name="Roy R.D."/>
            <person name="Hallikas O."/>
            <person name="Christensen M.M."/>
            <person name="Li P."/>
            <person name="Marangoni P."/>
            <person name="Jernvall J."/>
            <person name="Klein O.D."/>
        </authorList>
    </citation>
    <scope>NUCLEOTIDE SEQUENCE [LARGE SCALE GENOMIC DNA]</scope>
    <source>
        <strain evidence="2">V071</strain>
    </source>
</reference>
<dbReference type="InterPro" id="IPR048584">
    <property type="entry name" value="Ribosomal_uS5m_N"/>
</dbReference>
<dbReference type="AlphaFoldDB" id="A0AAW0H427"/>
<dbReference type="InterPro" id="IPR000851">
    <property type="entry name" value="Ribosomal_uS5"/>
</dbReference>
<dbReference type="PANTHER" id="PTHR48277">
    <property type="entry name" value="MITOCHONDRIAL RIBOSOMAL PROTEIN S5"/>
    <property type="match status" value="1"/>
</dbReference>
<dbReference type="Pfam" id="PF21251">
    <property type="entry name" value="Ribosomal_uS5m_N"/>
    <property type="match status" value="1"/>
</dbReference>
<dbReference type="PANTHER" id="PTHR48277:SF1">
    <property type="entry name" value="MITOCHONDRIAL RIBOSOMAL PROTEIN S5"/>
    <property type="match status" value="1"/>
</dbReference>
<gene>
    <name evidence="2" type="ORF">U0070_010765</name>
</gene>
<sequence>GIRVLSDGEAWQQITETIRQRSGRGGVLGCPVADNDAAVDDAGPVPAFPKLGVLAPMLEKDVADAWRVIREGVGDLLPCGTIPLLDGHRWRLAGGQDDVVRRGQLYPDVIGAAAVCSGGKPVFNQNVGPEASFVSMKTALSQDSLSPRETRNSHCLMSLSHVLQTKCCISSLINWMEHFGFVWFGLNVPFMKSETAHTIDQRCREQEMREEWNRRRRMMKVKGEHGWSGNKWGVLSIALSRPGTQWRNTCINVFYMTANERRIVIQCPFGMGNVNGATGFAIERHVHYHHILPHCNKGHVCKITGFMITISLTLGLFYGLGSQETQQDLAYKKGHHMVEFFE</sequence>
<feature type="non-terminal residue" evidence="2">
    <location>
        <position position="342"/>
    </location>
</feature>
<dbReference type="GO" id="GO:0006412">
    <property type="term" value="P:translation"/>
    <property type="evidence" value="ECO:0007669"/>
    <property type="project" value="InterPro"/>
</dbReference>
<dbReference type="EMBL" id="JBBHLL010000866">
    <property type="protein sequence ID" value="KAK7797272.1"/>
    <property type="molecule type" value="Genomic_DNA"/>
</dbReference>
<accession>A0AAW0H427</accession>